<dbReference type="GO" id="GO:0051082">
    <property type="term" value="F:unfolded protein binding"/>
    <property type="evidence" value="ECO:0007669"/>
    <property type="project" value="TreeGrafter"/>
</dbReference>
<evidence type="ECO:0000256" key="6">
    <source>
        <dbReference type="ARBA" id="ARBA00022692"/>
    </source>
</evidence>
<comment type="similarity">
    <text evidence="3">Belongs to the CHS7 family.</text>
</comment>
<evidence type="ECO:0000256" key="11">
    <source>
        <dbReference type="ARBA" id="ARBA00023316"/>
    </source>
</evidence>
<dbReference type="OrthoDB" id="2189463at2759"/>
<dbReference type="PANTHER" id="PTHR35329">
    <property type="entry name" value="CHITIN SYNTHASE EXPORT CHAPERONE"/>
    <property type="match status" value="1"/>
</dbReference>
<dbReference type="GO" id="GO:0071555">
    <property type="term" value="P:cell wall organization"/>
    <property type="evidence" value="ECO:0007669"/>
    <property type="project" value="UniProtKB-KW"/>
</dbReference>
<evidence type="ECO:0000313" key="14">
    <source>
        <dbReference type="Proteomes" id="UP000673691"/>
    </source>
</evidence>
<keyword evidence="6 12" id="KW-0812">Transmembrane</keyword>
<reference evidence="13 14" key="1">
    <citation type="journal article" name="Sci. Rep.">
        <title>Genome-scale phylogenetic analyses confirm Olpidium as the closest living zoosporic fungus to the non-flagellated, terrestrial fungi.</title>
        <authorList>
            <person name="Chang Y."/>
            <person name="Rochon D."/>
            <person name="Sekimoto S."/>
            <person name="Wang Y."/>
            <person name="Chovatia M."/>
            <person name="Sandor L."/>
            <person name="Salamov A."/>
            <person name="Grigoriev I.V."/>
            <person name="Stajich J.E."/>
            <person name="Spatafora J.W."/>
        </authorList>
    </citation>
    <scope>NUCLEOTIDE SEQUENCE [LARGE SCALE GENOMIC DNA]</scope>
    <source>
        <strain evidence="13">S191</strain>
    </source>
</reference>
<keyword evidence="14" id="KW-1185">Reference proteome</keyword>
<feature type="transmembrane region" description="Helical" evidence="12">
    <location>
        <begin position="127"/>
        <end position="151"/>
    </location>
</feature>
<dbReference type="Proteomes" id="UP000673691">
    <property type="component" value="Unassembled WGS sequence"/>
</dbReference>
<keyword evidence="11" id="KW-0961">Cell wall biogenesis/degradation</keyword>
<feature type="transmembrane region" description="Helical" evidence="12">
    <location>
        <begin position="12"/>
        <end position="34"/>
    </location>
</feature>
<evidence type="ECO:0000256" key="10">
    <source>
        <dbReference type="ARBA" id="ARBA00023136"/>
    </source>
</evidence>
<organism evidence="13 14">
    <name type="scientific">Olpidium bornovanus</name>
    <dbReference type="NCBI Taxonomy" id="278681"/>
    <lineage>
        <taxon>Eukaryota</taxon>
        <taxon>Fungi</taxon>
        <taxon>Fungi incertae sedis</taxon>
        <taxon>Olpidiomycota</taxon>
        <taxon>Olpidiomycotina</taxon>
        <taxon>Olpidiomycetes</taxon>
        <taxon>Olpidiales</taxon>
        <taxon>Olpidiaceae</taxon>
        <taxon>Olpidium</taxon>
    </lineage>
</organism>
<protein>
    <recommendedName>
        <fullName evidence="4">Chitin synthase export chaperone</fullName>
    </recommendedName>
</protein>
<dbReference type="InterPro" id="IPR022057">
    <property type="entry name" value="Chs7"/>
</dbReference>
<keyword evidence="10 12" id="KW-0472">Membrane</keyword>
<evidence type="ECO:0000256" key="1">
    <source>
        <dbReference type="ARBA" id="ARBA00004127"/>
    </source>
</evidence>
<evidence type="ECO:0000256" key="5">
    <source>
        <dbReference type="ARBA" id="ARBA00022448"/>
    </source>
</evidence>
<dbReference type="GO" id="GO:0005789">
    <property type="term" value="C:endoplasmic reticulum membrane"/>
    <property type="evidence" value="ECO:0007669"/>
    <property type="project" value="UniProtKB-SubCell"/>
</dbReference>
<dbReference type="GO" id="GO:0006457">
    <property type="term" value="P:protein folding"/>
    <property type="evidence" value="ECO:0007669"/>
    <property type="project" value="TreeGrafter"/>
</dbReference>
<dbReference type="AlphaFoldDB" id="A0A8H8DGH2"/>
<evidence type="ECO:0000256" key="3">
    <source>
        <dbReference type="ARBA" id="ARBA00009274"/>
    </source>
</evidence>
<comment type="subcellular location">
    <subcellularLocation>
        <location evidence="1">Endomembrane system</location>
        <topology evidence="1">Multi-pass membrane protein</topology>
    </subcellularLocation>
    <subcellularLocation>
        <location evidence="2">Endoplasmic reticulum membrane</location>
    </subcellularLocation>
</comment>
<evidence type="ECO:0000256" key="4">
    <source>
        <dbReference type="ARBA" id="ARBA00018354"/>
    </source>
</evidence>
<dbReference type="PANTHER" id="PTHR35329:SF2">
    <property type="entry name" value="CHITIN SYNTHASE EXPORT CHAPERONE"/>
    <property type="match status" value="1"/>
</dbReference>
<feature type="transmembrane region" description="Helical" evidence="12">
    <location>
        <begin position="55"/>
        <end position="73"/>
    </location>
</feature>
<accession>A0A8H8DGH2</accession>
<dbReference type="EMBL" id="JAEFCI010009800">
    <property type="protein sequence ID" value="KAG5457595.1"/>
    <property type="molecule type" value="Genomic_DNA"/>
</dbReference>
<comment type="caution">
    <text evidence="13">The sequence shown here is derived from an EMBL/GenBank/DDBJ whole genome shotgun (WGS) entry which is preliminary data.</text>
</comment>
<keyword evidence="7" id="KW-0256">Endoplasmic reticulum</keyword>
<evidence type="ECO:0000256" key="2">
    <source>
        <dbReference type="ARBA" id="ARBA00004586"/>
    </source>
</evidence>
<gene>
    <name evidence="13" type="ORF">BJ554DRAFT_2348</name>
</gene>
<proteinExistence type="inferred from homology"/>
<feature type="transmembrane region" description="Helical" evidence="12">
    <location>
        <begin position="210"/>
        <end position="229"/>
    </location>
</feature>
<evidence type="ECO:0000256" key="8">
    <source>
        <dbReference type="ARBA" id="ARBA00022927"/>
    </source>
</evidence>
<evidence type="ECO:0000313" key="13">
    <source>
        <dbReference type="EMBL" id="KAG5457595.1"/>
    </source>
</evidence>
<name>A0A8H8DGH2_9FUNG</name>
<keyword evidence="8" id="KW-0653">Protein transport</keyword>
<keyword evidence="5" id="KW-0813">Transport</keyword>
<evidence type="ECO:0000256" key="9">
    <source>
        <dbReference type="ARBA" id="ARBA00022989"/>
    </source>
</evidence>
<feature type="transmembrane region" description="Helical" evidence="12">
    <location>
        <begin position="179"/>
        <end position="198"/>
    </location>
</feature>
<dbReference type="Pfam" id="PF12271">
    <property type="entry name" value="Chs7"/>
    <property type="match status" value="1"/>
</dbReference>
<keyword evidence="9 12" id="KW-1133">Transmembrane helix</keyword>
<dbReference type="GO" id="GO:0015031">
    <property type="term" value="P:protein transport"/>
    <property type="evidence" value="ECO:0007669"/>
    <property type="project" value="UniProtKB-KW"/>
</dbReference>
<evidence type="ECO:0000256" key="7">
    <source>
        <dbReference type="ARBA" id="ARBA00022824"/>
    </source>
</evidence>
<evidence type="ECO:0000256" key="12">
    <source>
        <dbReference type="SAM" id="Phobius"/>
    </source>
</evidence>
<feature type="transmembrane region" description="Helical" evidence="12">
    <location>
        <begin position="93"/>
        <end position="115"/>
    </location>
</feature>
<sequence>MSRALFPPDTTNWFGSFNLTCFNVPLPLCALVGLPARQGGVAAECYARNFEIFGMLYFVAGHIGLVCASFWSLLMNGFVGFQFVEDGTPLSLWLLRTLSFAAFGATYFIAAATFQGWLGGFDRENPVVLWITYYGLSGVCVLIYVVLQIILVVNTLDTRWPVCEYNYRCVSAFQRKRDVILGSTFFAIAFGCMMFAARPICARSYHYVDGLFFSSTFNFLAVLMVYKYWDSITKEDLEFSVAGAGGNWELREKLLLADGMVGVKPVPLTYYDDDQYHVQRYRLADPSH</sequence>